<evidence type="ECO:0000256" key="8">
    <source>
        <dbReference type="SAM" id="MobiDB-lite"/>
    </source>
</evidence>
<comment type="similarity">
    <text evidence="1">Belongs to the class-I aminoacyl-tRNA synthetase family.</text>
</comment>
<dbReference type="InterPro" id="IPR025709">
    <property type="entry name" value="Leu_tRNA-synth_edit"/>
</dbReference>
<evidence type="ECO:0000256" key="5">
    <source>
        <dbReference type="ARBA" id="ARBA00022840"/>
    </source>
</evidence>
<evidence type="ECO:0000256" key="1">
    <source>
        <dbReference type="ARBA" id="ARBA00005594"/>
    </source>
</evidence>
<gene>
    <name evidence="11" type="ORF">GBAR_LOCUS9616</name>
</gene>
<dbReference type="PANTHER" id="PTHR43740">
    <property type="entry name" value="LEUCYL-TRNA SYNTHETASE"/>
    <property type="match status" value="1"/>
</dbReference>
<evidence type="ECO:0000259" key="9">
    <source>
        <dbReference type="Pfam" id="PF00133"/>
    </source>
</evidence>
<dbReference type="GO" id="GO:0002161">
    <property type="term" value="F:aminoacyl-tRNA deacylase activity"/>
    <property type="evidence" value="ECO:0007669"/>
    <property type="project" value="InterPro"/>
</dbReference>
<dbReference type="Proteomes" id="UP001174909">
    <property type="component" value="Unassembled WGS sequence"/>
</dbReference>
<accession>A0AA35RQQ5</accession>
<evidence type="ECO:0000256" key="6">
    <source>
        <dbReference type="ARBA" id="ARBA00022917"/>
    </source>
</evidence>
<keyword evidence="3 11" id="KW-0436">Ligase</keyword>
<dbReference type="EC" id="6.1.1.4" evidence="2"/>
<keyword evidence="12" id="KW-1185">Reference proteome</keyword>
<dbReference type="Gene3D" id="1.10.730.10">
    <property type="entry name" value="Isoleucyl-tRNA Synthetase, Domain 1"/>
    <property type="match status" value="1"/>
</dbReference>
<dbReference type="PANTHER" id="PTHR43740:SF2">
    <property type="entry name" value="LEUCINE--TRNA LIGASE, MITOCHONDRIAL"/>
    <property type="match status" value="1"/>
</dbReference>
<dbReference type="GO" id="GO:0005524">
    <property type="term" value="F:ATP binding"/>
    <property type="evidence" value="ECO:0007669"/>
    <property type="project" value="UniProtKB-KW"/>
</dbReference>
<dbReference type="GO" id="GO:0004823">
    <property type="term" value="F:leucine-tRNA ligase activity"/>
    <property type="evidence" value="ECO:0007669"/>
    <property type="project" value="UniProtKB-EC"/>
</dbReference>
<dbReference type="EMBL" id="CASHTH010001458">
    <property type="protein sequence ID" value="CAI8015547.1"/>
    <property type="molecule type" value="Genomic_DNA"/>
</dbReference>
<dbReference type="Gene3D" id="3.90.740.10">
    <property type="entry name" value="Valyl/Leucyl/Isoleucyl-tRNA synthetase, editing domain"/>
    <property type="match status" value="1"/>
</dbReference>
<evidence type="ECO:0000256" key="7">
    <source>
        <dbReference type="ARBA" id="ARBA00023146"/>
    </source>
</evidence>
<dbReference type="InterPro" id="IPR001412">
    <property type="entry name" value="aa-tRNA-synth_I_CS"/>
</dbReference>
<sequence length="344" mass="39332">MSRRLSPINRLPYLTLLRFSSNSTGQSAEYVPHEVEKKWQSKWRQKLKERGHVTNELPPGVDKHYTLSMFPYPSGRLHMGHVRVYTISDAIAHFHRMSGKKVLHPMGWDAFGLPAENAAIERGIDPASWTQQNISNMRGQMASLGLHFNWDRELSTCSPEYYKWTQWLFLQLFRRGLAYQKQALVNWDPVDKTVLANEQVDDEGRSWRSGALAEKRYLLQWFFKITHYAEQLLSGLETLEWPASVKLMQTEWIGKSEGAFFDFQLRNTLEHHHPSSSSSSSPSSSSPSSPSSSSSSPLPSLRVFTTRPETLFGVNFLAVSPEHPLLLKTETMLKWVLSLSPAVQ</sequence>
<dbReference type="Gene3D" id="3.40.50.620">
    <property type="entry name" value="HUPs"/>
    <property type="match status" value="1"/>
</dbReference>
<evidence type="ECO:0000313" key="11">
    <source>
        <dbReference type="EMBL" id="CAI8015547.1"/>
    </source>
</evidence>
<proteinExistence type="inferred from homology"/>
<feature type="domain" description="Leucyl-tRNA synthetase editing" evidence="10">
    <location>
        <begin position="300"/>
        <end position="330"/>
    </location>
</feature>
<protein>
    <recommendedName>
        <fullName evidence="2">leucine--tRNA ligase</fullName>
        <ecNumber evidence="2">6.1.1.4</ecNumber>
    </recommendedName>
</protein>
<dbReference type="SUPFAM" id="SSF52374">
    <property type="entry name" value="Nucleotidylyl transferase"/>
    <property type="match status" value="1"/>
</dbReference>
<dbReference type="GO" id="GO:0032543">
    <property type="term" value="P:mitochondrial translation"/>
    <property type="evidence" value="ECO:0007669"/>
    <property type="project" value="TreeGrafter"/>
</dbReference>
<keyword evidence="4" id="KW-0547">Nucleotide-binding</keyword>
<keyword evidence="7" id="KW-0030">Aminoacyl-tRNA synthetase</keyword>
<dbReference type="GO" id="GO:0006429">
    <property type="term" value="P:leucyl-tRNA aminoacylation"/>
    <property type="evidence" value="ECO:0007669"/>
    <property type="project" value="InterPro"/>
</dbReference>
<evidence type="ECO:0000256" key="4">
    <source>
        <dbReference type="ARBA" id="ARBA00022741"/>
    </source>
</evidence>
<dbReference type="CDD" id="cd00812">
    <property type="entry name" value="LeuRS_core"/>
    <property type="match status" value="1"/>
</dbReference>
<dbReference type="PRINTS" id="PR00985">
    <property type="entry name" value="TRNASYNTHLEU"/>
</dbReference>
<reference evidence="11" key="1">
    <citation type="submission" date="2023-03" db="EMBL/GenBank/DDBJ databases">
        <authorList>
            <person name="Steffen K."/>
            <person name="Cardenas P."/>
        </authorList>
    </citation>
    <scope>NUCLEOTIDE SEQUENCE</scope>
</reference>
<feature type="region of interest" description="Disordered" evidence="8">
    <location>
        <begin position="272"/>
        <end position="300"/>
    </location>
</feature>
<dbReference type="InterPro" id="IPR002302">
    <property type="entry name" value="Leu-tRNA-ligase"/>
</dbReference>
<keyword evidence="6" id="KW-0648">Protein biosynthesis</keyword>
<dbReference type="AlphaFoldDB" id="A0AA35RQQ5"/>
<evidence type="ECO:0000256" key="2">
    <source>
        <dbReference type="ARBA" id="ARBA00013164"/>
    </source>
</evidence>
<dbReference type="InterPro" id="IPR002300">
    <property type="entry name" value="aa-tRNA-synth_Ia"/>
</dbReference>
<dbReference type="InterPro" id="IPR009008">
    <property type="entry name" value="Val/Leu/Ile-tRNA-synth_edit"/>
</dbReference>
<dbReference type="FunFam" id="3.40.50.620:FF:000003">
    <property type="entry name" value="Leucine--tRNA ligase"/>
    <property type="match status" value="1"/>
</dbReference>
<dbReference type="Pfam" id="PF00133">
    <property type="entry name" value="tRNA-synt_1"/>
    <property type="match status" value="1"/>
</dbReference>
<comment type="caution">
    <text evidence="11">The sequence shown here is derived from an EMBL/GenBank/DDBJ whole genome shotgun (WGS) entry which is preliminary data.</text>
</comment>
<name>A0AA35RQQ5_GEOBA</name>
<keyword evidence="5" id="KW-0067">ATP-binding</keyword>
<feature type="compositionally biased region" description="Low complexity" evidence="8">
    <location>
        <begin position="275"/>
        <end position="300"/>
    </location>
</feature>
<evidence type="ECO:0000259" key="10">
    <source>
        <dbReference type="Pfam" id="PF13603"/>
    </source>
</evidence>
<evidence type="ECO:0000313" key="12">
    <source>
        <dbReference type="Proteomes" id="UP001174909"/>
    </source>
</evidence>
<evidence type="ECO:0000256" key="3">
    <source>
        <dbReference type="ARBA" id="ARBA00022598"/>
    </source>
</evidence>
<dbReference type="Pfam" id="PF13603">
    <property type="entry name" value="tRNA-synt_1_2"/>
    <property type="match status" value="1"/>
</dbReference>
<dbReference type="GO" id="GO:0005739">
    <property type="term" value="C:mitochondrion"/>
    <property type="evidence" value="ECO:0007669"/>
    <property type="project" value="TreeGrafter"/>
</dbReference>
<feature type="domain" description="Aminoacyl-tRNA synthetase class Ia" evidence="9">
    <location>
        <begin position="65"/>
        <end position="244"/>
    </location>
</feature>
<dbReference type="InterPro" id="IPR014729">
    <property type="entry name" value="Rossmann-like_a/b/a_fold"/>
</dbReference>
<dbReference type="SUPFAM" id="SSF50677">
    <property type="entry name" value="ValRS/IleRS/LeuRS editing domain"/>
    <property type="match status" value="1"/>
</dbReference>
<organism evidence="11 12">
    <name type="scientific">Geodia barretti</name>
    <name type="common">Barrett's horny sponge</name>
    <dbReference type="NCBI Taxonomy" id="519541"/>
    <lineage>
        <taxon>Eukaryota</taxon>
        <taxon>Metazoa</taxon>
        <taxon>Porifera</taxon>
        <taxon>Demospongiae</taxon>
        <taxon>Heteroscleromorpha</taxon>
        <taxon>Tetractinellida</taxon>
        <taxon>Astrophorina</taxon>
        <taxon>Geodiidae</taxon>
        <taxon>Geodia</taxon>
    </lineage>
</organism>
<dbReference type="PROSITE" id="PS00178">
    <property type="entry name" value="AA_TRNA_LIGASE_I"/>
    <property type="match status" value="1"/>
</dbReference>